<evidence type="ECO:0000259" key="2">
    <source>
        <dbReference type="Pfam" id="PF02517"/>
    </source>
</evidence>
<keyword evidence="3" id="KW-0378">Hydrolase</keyword>
<dbReference type="PANTHER" id="PTHR36435">
    <property type="entry name" value="SLR1288 PROTEIN"/>
    <property type="match status" value="1"/>
</dbReference>
<feature type="transmembrane region" description="Helical" evidence="1">
    <location>
        <begin position="128"/>
        <end position="150"/>
    </location>
</feature>
<dbReference type="EMBL" id="JBHUGI010000035">
    <property type="protein sequence ID" value="MFD1929610.1"/>
    <property type="molecule type" value="Genomic_DNA"/>
</dbReference>
<protein>
    <submittedName>
        <fullName evidence="3">CPBP family intramembrane glutamic endopeptidase</fullName>
        <ecNumber evidence="3">3.4.-.-</ecNumber>
    </submittedName>
</protein>
<evidence type="ECO:0000256" key="1">
    <source>
        <dbReference type="SAM" id="Phobius"/>
    </source>
</evidence>
<dbReference type="Pfam" id="PF02517">
    <property type="entry name" value="Rce1-like"/>
    <property type="match status" value="1"/>
</dbReference>
<reference evidence="4" key="1">
    <citation type="journal article" date="2019" name="Int. J. Syst. Evol. Microbiol.">
        <title>The Global Catalogue of Microorganisms (GCM) 10K type strain sequencing project: providing services to taxonomists for standard genome sequencing and annotation.</title>
        <authorList>
            <consortium name="The Broad Institute Genomics Platform"/>
            <consortium name="The Broad Institute Genome Sequencing Center for Infectious Disease"/>
            <person name="Wu L."/>
            <person name="Ma J."/>
        </authorList>
    </citation>
    <scope>NUCLEOTIDE SEQUENCE [LARGE SCALE GENOMIC DNA]</scope>
    <source>
        <strain evidence="4">CGMCC 4.7177</strain>
    </source>
</reference>
<feature type="transmembrane region" description="Helical" evidence="1">
    <location>
        <begin position="7"/>
        <end position="29"/>
    </location>
</feature>
<organism evidence="3 4">
    <name type="scientific">Sporosarcina siberiensis</name>
    <dbReference type="NCBI Taxonomy" id="1365606"/>
    <lineage>
        <taxon>Bacteria</taxon>
        <taxon>Bacillati</taxon>
        <taxon>Bacillota</taxon>
        <taxon>Bacilli</taxon>
        <taxon>Bacillales</taxon>
        <taxon>Caryophanaceae</taxon>
        <taxon>Sporosarcina</taxon>
    </lineage>
</organism>
<dbReference type="InterPro" id="IPR052710">
    <property type="entry name" value="CAAX_protease"/>
</dbReference>
<dbReference type="InterPro" id="IPR003675">
    <property type="entry name" value="Rce1/LyrA-like_dom"/>
</dbReference>
<dbReference type="GO" id="GO:0016787">
    <property type="term" value="F:hydrolase activity"/>
    <property type="evidence" value="ECO:0007669"/>
    <property type="project" value="UniProtKB-KW"/>
</dbReference>
<feature type="transmembrane region" description="Helical" evidence="1">
    <location>
        <begin position="49"/>
        <end position="68"/>
    </location>
</feature>
<name>A0ABW4SKR2_9BACL</name>
<feature type="transmembrane region" description="Helical" evidence="1">
    <location>
        <begin position="185"/>
        <end position="200"/>
    </location>
</feature>
<keyword evidence="1" id="KW-0812">Transmembrane</keyword>
<evidence type="ECO:0000313" key="4">
    <source>
        <dbReference type="Proteomes" id="UP001597218"/>
    </source>
</evidence>
<proteinExistence type="predicted"/>
<feature type="transmembrane region" description="Helical" evidence="1">
    <location>
        <begin position="88"/>
        <end position="108"/>
    </location>
</feature>
<dbReference type="Proteomes" id="UP001597218">
    <property type="component" value="Unassembled WGS sequence"/>
</dbReference>
<keyword evidence="1" id="KW-0472">Membrane</keyword>
<feature type="transmembrane region" description="Helical" evidence="1">
    <location>
        <begin position="162"/>
        <end position="179"/>
    </location>
</feature>
<evidence type="ECO:0000313" key="3">
    <source>
        <dbReference type="EMBL" id="MFD1929610.1"/>
    </source>
</evidence>
<feature type="domain" description="CAAX prenyl protease 2/Lysostaphin resistance protein A-like" evidence="2">
    <location>
        <begin position="132"/>
        <end position="217"/>
    </location>
</feature>
<dbReference type="RefSeq" id="WP_381539900.1">
    <property type="nucleotide sequence ID" value="NZ_JBHUGI010000035.1"/>
</dbReference>
<keyword evidence="4" id="KW-1185">Reference proteome</keyword>
<dbReference type="EC" id="3.4.-.-" evidence="3"/>
<accession>A0ABW4SKR2</accession>
<dbReference type="PANTHER" id="PTHR36435:SF6">
    <property type="entry name" value="ABORTIVE INFECTION PROTEIN"/>
    <property type="match status" value="1"/>
</dbReference>
<gene>
    <name evidence="3" type="ORF">ACFSFY_16325</name>
</gene>
<sequence>MKNWKTYTYLIITYLLMHVGSIFLSKYLFESFPWDASFTKTDKIYRASAWALFSTNAVAAIVFFFIIYPKKKFFQVFKGKKVSVGKAIIWGFFGFLLALAGQIIAGSIESAFGVKPGSENTALLADIAKVSPIIIFSIVLFAPLLEEIIFRRVLFGGLYQKTNFIVAAVLSALVFAAVHGELQHILIYSAPALVFSFIYYKTKRLLAPITAHLLMNGFVTILQLYQERLLKWAELKTAFSFFIN</sequence>
<comment type="caution">
    <text evidence="3">The sequence shown here is derived from an EMBL/GenBank/DDBJ whole genome shotgun (WGS) entry which is preliminary data.</text>
</comment>
<keyword evidence="1" id="KW-1133">Transmembrane helix</keyword>